<dbReference type="AlphaFoldDB" id="A0A8J5IBB5"/>
<sequence length="209" mass="22047">MSRFVLQVLATVVLVAGGATALPNGIQLSEVFGGPHGRKYSDVELVTPGQTVQAITIRSGERVNGVGLEITSPTGEKSLLYHRGGGGEQQRWTFGAGESITGIEAHWGEKGDHTRVKYIQFTTTLNNTISGGEFITGIEAHWGEKDSHKLVKYTQFTTSAGNTISGGSPTKDISKDTAPAGFQLGGFVGICGKELDSLVAIWTSITPVA</sequence>
<evidence type="ECO:0000313" key="4">
    <source>
        <dbReference type="Proteomes" id="UP000709295"/>
    </source>
</evidence>
<dbReference type="InterPro" id="IPR001229">
    <property type="entry name" value="Jacalin-like_lectin_dom"/>
</dbReference>
<organism evidence="3 4">
    <name type="scientific">Phytophthora aleatoria</name>
    <dbReference type="NCBI Taxonomy" id="2496075"/>
    <lineage>
        <taxon>Eukaryota</taxon>
        <taxon>Sar</taxon>
        <taxon>Stramenopiles</taxon>
        <taxon>Oomycota</taxon>
        <taxon>Peronosporomycetes</taxon>
        <taxon>Peronosporales</taxon>
        <taxon>Peronosporaceae</taxon>
        <taxon>Phytophthora</taxon>
    </lineage>
</organism>
<keyword evidence="1" id="KW-0732">Signal</keyword>
<evidence type="ECO:0000313" key="3">
    <source>
        <dbReference type="EMBL" id="KAG6949021.1"/>
    </source>
</evidence>
<dbReference type="Pfam" id="PF01419">
    <property type="entry name" value="Jacalin"/>
    <property type="match status" value="1"/>
</dbReference>
<feature type="domain" description="Jacalin-type lectin" evidence="2">
    <location>
        <begin position="30"/>
        <end position="129"/>
    </location>
</feature>
<proteinExistence type="predicted"/>
<evidence type="ECO:0000259" key="2">
    <source>
        <dbReference type="Pfam" id="PF01419"/>
    </source>
</evidence>
<accession>A0A8J5IBB5</accession>
<feature type="chain" id="PRO_5035146404" description="Jacalin-type lectin domain-containing protein" evidence="1">
    <location>
        <begin position="22"/>
        <end position="209"/>
    </location>
</feature>
<dbReference type="EMBL" id="JAENGY010001475">
    <property type="protein sequence ID" value="KAG6949021.1"/>
    <property type="molecule type" value="Genomic_DNA"/>
</dbReference>
<comment type="caution">
    <text evidence="3">The sequence shown here is derived from an EMBL/GenBank/DDBJ whole genome shotgun (WGS) entry which is preliminary data.</text>
</comment>
<evidence type="ECO:0000256" key="1">
    <source>
        <dbReference type="SAM" id="SignalP"/>
    </source>
</evidence>
<feature type="signal peptide" evidence="1">
    <location>
        <begin position="1"/>
        <end position="21"/>
    </location>
</feature>
<name>A0A8J5IBB5_9STRA</name>
<keyword evidence="4" id="KW-1185">Reference proteome</keyword>
<protein>
    <recommendedName>
        <fullName evidence="2">Jacalin-type lectin domain-containing protein</fullName>
    </recommendedName>
</protein>
<gene>
    <name evidence="3" type="ORF">JG688_00014815</name>
</gene>
<dbReference type="Proteomes" id="UP000709295">
    <property type="component" value="Unassembled WGS sequence"/>
</dbReference>
<reference evidence="3" key="1">
    <citation type="submission" date="2021-01" db="EMBL/GenBank/DDBJ databases">
        <title>Phytophthora aleatoria, a newly-described species from Pinus radiata is distinct from Phytophthora cactorum isolates based on comparative genomics.</title>
        <authorList>
            <person name="Mcdougal R."/>
            <person name="Panda P."/>
            <person name="Williams N."/>
            <person name="Studholme D.J."/>
        </authorList>
    </citation>
    <scope>NUCLEOTIDE SEQUENCE</scope>
    <source>
        <strain evidence="3">NZFS 4037</strain>
    </source>
</reference>